<dbReference type="InterPro" id="IPR050680">
    <property type="entry name" value="YpeA/RimI_acetyltransf"/>
</dbReference>
<sequence>MLTVNSSIDPKKYKLEAIAALIYESGPALFGLIFGRQAISLLTRLVKGEQNHYSYRNLHIAEIEGQVLGVAVMVTAEELHNNRDHKKLLNSWQHLRQKLVYKLIFNRFLKENYPHKSCYVANLAVHPEYRGRGIGTKLLESCLEKAKGLGSTSVWISVDIDNSRAQKLYESVGFKMVETKKMLLFGQAIGSNILVKSL</sequence>
<dbReference type="Proteomes" id="UP000008206">
    <property type="component" value="Chromosome"/>
</dbReference>
<dbReference type="eggNOG" id="COG0456">
    <property type="taxonomic scope" value="Bacteria"/>
</dbReference>
<protein>
    <submittedName>
        <fullName evidence="4">GCN5-related N-acetyltransferase</fullName>
    </submittedName>
</protein>
<feature type="domain" description="N-acetyltransferase" evidence="3">
    <location>
        <begin position="6"/>
        <end position="198"/>
    </location>
</feature>
<dbReference type="STRING" id="497965.Cyan7822_3304"/>
<dbReference type="OrthoDB" id="9796129at2"/>
<accession>E0UCR0</accession>
<evidence type="ECO:0000256" key="2">
    <source>
        <dbReference type="ARBA" id="ARBA00023315"/>
    </source>
</evidence>
<evidence type="ECO:0000313" key="4">
    <source>
        <dbReference type="EMBL" id="ADN15254.1"/>
    </source>
</evidence>
<reference evidence="5" key="1">
    <citation type="journal article" date="2011" name="MBio">
        <title>Novel metabolic attributes of the genus Cyanothece, comprising a group of unicellular nitrogen-fixing Cyanobacteria.</title>
        <authorList>
            <person name="Bandyopadhyay A."/>
            <person name="Elvitigala T."/>
            <person name="Welsh E."/>
            <person name="Stockel J."/>
            <person name="Liberton M."/>
            <person name="Min H."/>
            <person name="Sherman L.A."/>
            <person name="Pakrasi H.B."/>
        </authorList>
    </citation>
    <scope>NUCLEOTIDE SEQUENCE [LARGE SCALE GENOMIC DNA]</scope>
    <source>
        <strain evidence="5">PCC 7822</strain>
    </source>
</reference>
<keyword evidence="5" id="KW-1185">Reference proteome</keyword>
<dbReference type="RefSeq" id="WP_013323323.1">
    <property type="nucleotide sequence ID" value="NC_014501.1"/>
</dbReference>
<evidence type="ECO:0000256" key="1">
    <source>
        <dbReference type="ARBA" id="ARBA00022679"/>
    </source>
</evidence>
<organism evidence="4 5">
    <name type="scientific">Gloeothece verrucosa (strain PCC 7822)</name>
    <name type="common">Cyanothece sp. (strain PCC 7822)</name>
    <dbReference type="NCBI Taxonomy" id="497965"/>
    <lineage>
        <taxon>Bacteria</taxon>
        <taxon>Bacillati</taxon>
        <taxon>Cyanobacteriota</taxon>
        <taxon>Cyanophyceae</taxon>
        <taxon>Oscillatoriophycideae</taxon>
        <taxon>Chroococcales</taxon>
        <taxon>Aphanothecaceae</taxon>
        <taxon>Gloeothece</taxon>
        <taxon>Gloeothece verrucosa</taxon>
    </lineage>
</organism>
<dbReference type="Pfam" id="PF00583">
    <property type="entry name" value="Acetyltransf_1"/>
    <property type="match status" value="1"/>
</dbReference>
<dbReference type="InterPro" id="IPR000182">
    <property type="entry name" value="GNAT_dom"/>
</dbReference>
<dbReference type="CDD" id="cd04301">
    <property type="entry name" value="NAT_SF"/>
    <property type="match status" value="1"/>
</dbReference>
<dbReference type="KEGG" id="cyj:Cyan7822_3304"/>
<keyword evidence="1 4" id="KW-0808">Transferase</keyword>
<evidence type="ECO:0000313" key="5">
    <source>
        <dbReference type="Proteomes" id="UP000008206"/>
    </source>
</evidence>
<dbReference type="EMBL" id="CP002198">
    <property type="protein sequence ID" value="ADN15254.1"/>
    <property type="molecule type" value="Genomic_DNA"/>
</dbReference>
<dbReference type="PROSITE" id="PS51186">
    <property type="entry name" value="GNAT"/>
    <property type="match status" value="1"/>
</dbReference>
<dbReference type="AlphaFoldDB" id="E0UCR0"/>
<proteinExistence type="predicted"/>
<evidence type="ECO:0000259" key="3">
    <source>
        <dbReference type="PROSITE" id="PS51186"/>
    </source>
</evidence>
<gene>
    <name evidence="4" type="ordered locus">Cyan7822_3304</name>
</gene>
<name>E0UCR0_GLOV7</name>
<dbReference type="Gene3D" id="3.40.630.30">
    <property type="match status" value="1"/>
</dbReference>
<dbReference type="InterPro" id="IPR016181">
    <property type="entry name" value="Acyl_CoA_acyltransferase"/>
</dbReference>
<dbReference type="PANTHER" id="PTHR43420">
    <property type="entry name" value="ACETYLTRANSFERASE"/>
    <property type="match status" value="1"/>
</dbReference>
<dbReference type="SUPFAM" id="SSF55729">
    <property type="entry name" value="Acyl-CoA N-acyltransferases (Nat)"/>
    <property type="match status" value="1"/>
</dbReference>
<dbReference type="HOGENOM" id="CLU_1308638_0_0_3"/>
<keyword evidence="2" id="KW-0012">Acyltransferase</keyword>
<dbReference type="GO" id="GO:0016747">
    <property type="term" value="F:acyltransferase activity, transferring groups other than amino-acyl groups"/>
    <property type="evidence" value="ECO:0007669"/>
    <property type="project" value="InterPro"/>
</dbReference>